<name>Q97AW0_THEVO</name>
<reference evidence="2 3" key="1">
    <citation type="journal article" date="1999" name="Proc. Jpn. Acad.">
        <title>Determination of the complete genomic DNA sequence of Thermoplasma volvanium GSS1.</title>
        <authorList>
            <person name="Kawashima T."/>
            <person name="Yamamoto Y."/>
            <person name="Aramaki H."/>
            <person name="Nunoshiba T."/>
            <person name="Kawamoto T."/>
            <person name="Watanabe K."/>
            <person name="Yamazaki M."/>
            <person name="Kanehori K."/>
            <person name="Amano N."/>
            <person name="Ohya Y."/>
            <person name="Makino K."/>
            <person name="Suzuki M."/>
        </authorList>
    </citation>
    <scope>NUCLEOTIDE SEQUENCE [LARGE SCALE GENOMIC DNA]</scope>
    <source>
        <strain evidence="3">ATCC 51530 / DSM 4299 / JCM 9571 / NBRC 15438 / GSS1</strain>
    </source>
</reference>
<dbReference type="eggNOG" id="arCOG06915">
    <property type="taxonomic scope" value="Archaea"/>
</dbReference>
<proteinExistence type="predicted"/>
<dbReference type="AlphaFoldDB" id="Q97AW0"/>
<feature type="region of interest" description="Disordered" evidence="1">
    <location>
        <begin position="354"/>
        <end position="373"/>
    </location>
</feature>
<dbReference type="HOGENOM" id="CLU_741072_0_0_2"/>
<feature type="compositionally biased region" description="Polar residues" evidence="1">
    <location>
        <begin position="246"/>
        <end position="267"/>
    </location>
</feature>
<dbReference type="STRING" id="273116.gene:9381487"/>
<feature type="compositionally biased region" description="Basic and acidic residues" evidence="1">
    <location>
        <begin position="233"/>
        <end position="245"/>
    </location>
</feature>
<feature type="compositionally biased region" description="Polar residues" evidence="1">
    <location>
        <begin position="277"/>
        <end position="287"/>
    </location>
</feature>
<reference evidence="2 3" key="2">
    <citation type="journal article" date="2000" name="Proc. Natl. Acad. Sci. U.S.A.">
        <title>Archaeal adaptation to higher temperatures revealed by genomic sequence of Thermoplasma volcanium.</title>
        <authorList>
            <person name="Kawashima T."/>
            <person name="Amano N."/>
            <person name="Koike H."/>
            <person name="Makino S."/>
            <person name="Higuchi S."/>
            <person name="Kawashima-Ohya Y."/>
            <person name="Watanabe K."/>
            <person name="Yamazaki M."/>
            <person name="Kanehori K."/>
            <person name="Kawamoto T."/>
            <person name="Nunoshiba T."/>
            <person name="Yamamoto Y."/>
            <person name="Aramaki H."/>
            <person name="Makino K."/>
            <person name="Suzuki M."/>
        </authorList>
    </citation>
    <scope>NUCLEOTIDE SEQUENCE [LARGE SCALE GENOMIC DNA]</scope>
    <source>
        <strain evidence="3">ATCC 51530 / DSM 4299 / JCM 9571 / NBRC 15438 / GSS1</strain>
    </source>
</reference>
<accession>Q97AW0</accession>
<keyword evidence="3" id="KW-1185">Reference proteome</keyword>
<protein>
    <submittedName>
        <fullName evidence="2">TVG0703837 protein</fullName>
    </submittedName>
</protein>
<dbReference type="KEGG" id="tvo:TVG0703837"/>
<sequence>MPNRENELRAFYRRIIAIIDFPNRLEDFLTPAKISQIVEKMKNPDELDAIFSYVVDNYYAPLAQRMKFTGQLDLKEAQGMWEERSNPAMAYLRRRNEAGEILTNIEDARVTIMEAGKDSRRYISREKDSMEEYLATPKQEVIQDAVKWATEKGFPAKNINAGTLGKELNALGYPNLTVNKKIVKSAPVKAWRDLLIITWTPVADQKNGTIPQENQSEMRASAMRNGSGFYPEDMWKQNVSDHEGNRQASVTHEQSTLENSEQKTVAGTSGEPLLNRYSKNSESQPDPVNSGVPDEKTDKPKNQQFTFRKIITSDPRLNPEPERLKEGTYVAMTISEARQIKAYNFSSEASEREFRTLADDDQKKAAIEKGWSP</sequence>
<feature type="compositionally biased region" description="Basic and acidic residues" evidence="1">
    <location>
        <begin position="354"/>
        <end position="367"/>
    </location>
</feature>
<evidence type="ECO:0000256" key="1">
    <source>
        <dbReference type="SAM" id="MobiDB-lite"/>
    </source>
</evidence>
<dbReference type="PaxDb" id="273116-14324915"/>
<dbReference type="Proteomes" id="UP000001017">
    <property type="component" value="Chromosome"/>
</dbReference>
<feature type="region of interest" description="Disordered" evidence="1">
    <location>
        <begin position="206"/>
        <end position="303"/>
    </location>
</feature>
<evidence type="ECO:0000313" key="3">
    <source>
        <dbReference type="Proteomes" id="UP000001017"/>
    </source>
</evidence>
<evidence type="ECO:0000313" key="2">
    <source>
        <dbReference type="EMBL" id="BAB59841.1"/>
    </source>
</evidence>
<feature type="compositionally biased region" description="Polar residues" evidence="1">
    <location>
        <begin position="206"/>
        <end position="218"/>
    </location>
</feature>
<gene>
    <name evidence="2" type="ORF">TVG0703837</name>
</gene>
<dbReference type="EMBL" id="BA000011">
    <property type="protein sequence ID" value="BAB59841.1"/>
    <property type="molecule type" value="Genomic_DNA"/>
</dbReference>
<organism evidence="2 3">
    <name type="scientific">Thermoplasma volcanium (strain ATCC 51530 / DSM 4299 / JCM 9571 / NBRC 15438 / GSS1)</name>
    <dbReference type="NCBI Taxonomy" id="273116"/>
    <lineage>
        <taxon>Archaea</taxon>
        <taxon>Methanobacteriati</taxon>
        <taxon>Thermoplasmatota</taxon>
        <taxon>Thermoplasmata</taxon>
        <taxon>Thermoplasmatales</taxon>
        <taxon>Thermoplasmataceae</taxon>
        <taxon>Thermoplasma</taxon>
    </lineage>
</organism>